<dbReference type="SUPFAM" id="SSF56176">
    <property type="entry name" value="FAD-binding/transporter-associated domain-like"/>
    <property type="match status" value="1"/>
</dbReference>
<protein>
    <submittedName>
        <fullName evidence="4">FAD-binding oxidoreductase</fullName>
    </submittedName>
</protein>
<dbReference type="Pfam" id="PF01565">
    <property type="entry name" value="FAD_binding_4"/>
    <property type="match status" value="1"/>
</dbReference>
<dbReference type="InterPro" id="IPR016169">
    <property type="entry name" value="FAD-bd_PCMH_sub2"/>
</dbReference>
<dbReference type="EMBL" id="CP089984">
    <property type="protein sequence ID" value="WXB15961.1"/>
    <property type="molecule type" value="Genomic_DNA"/>
</dbReference>
<dbReference type="PANTHER" id="PTHR11748:SF103">
    <property type="entry name" value="GLYCOLATE OXIDASE SUBUNIT GLCE"/>
    <property type="match status" value="1"/>
</dbReference>
<keyword evidence="1" id="KW-0285">Flavoprotein</keyword>
<dbReference type="Proteomes" id="UP001370348">
    <property type="component" value="Chromosome"/>
</dbReference>
<proteinExistence type="predicted"/>
<dbReference type="PANTHER" id="PTHR11748">
    <property type="entry name" value="D-LACTATE DEHYDROGENASE"/>
    <property type="match status" value="1"/>
</dbReference>
<dbReference type="Gene3D" id="3.30.465.10">
    <property type="match status" value="1"/>
</dbReference>
<dbReference type="InterPro" id="IPR016166">
    <property type="entry name" value="FAD-bd_PCMH"/>
</dbReference>
<dbReference type="InterPro" id="IPR036318">
    <property type="entry name" value="FAD-bd_PCMH-like_sf"/>
</dbReference>
<name>A0ABZ2M1T1_9BACT</name>
<dbReference type="InterPro" id="IPR006094">
    <property type="entry name" value="Oxid_FAD_bind_N"/>
</dbReference>
<dbReference type="InterPro" id="IPR016164">
    <property type="entry name" value="FAD-linked_Oxase-like_C"/>
</dbReference>
<accession>A0ABZ2M1T1</accession>
<keyword evidence="5" id="KW-1185">Reference proteome</keyword>
<sequence>MANVTDATNADAAEGAEGTRATAVVAHPAHARDAILGVAPRMTYAPESAEACAGVMAECARERLRVGFIGGGTELSLGYPPEGLDAVIRTGAMRRVLEYAPADMVIAVEAGVTLAELQAVTRAERQMLALDAPFPERATLGGLVATGAFGPRRARYGAVRDVIIGVTLVRADGVVARGGGKVVKNVAGFDLPKVACGALGTLGLVATATFRLHPLPDATATALFAGLPPDAIVALVGRMRQAQLEPSSVVAIAEGAAGSFDLGVRFEGFDQGVAHQMKRVAELDAAHPLSDDDAASFWTRHDRARDGALRIKLAALPSQLPAVAARVAPLMDALHGGTFAWYATLGLGFVGGTVADPEAAAAAMQRAREALTAEGGSLVVIDAPSAVRAHVDPWGPKPGSFPVMAELKQRFDPERRLNPGRFLGGL</sequence>
<keyword evidence="2" id="KW-0274">FAD</keyword>
<reference evidence="4 5" key="1">
    <citation type="submission" date="2021-12" db="EMBL/GenBank/DDBJ databases">
        <title>Discovery of the Pendulisporaceae a myxobacterial family with distinct sporulation behavior and unique specialized metabolism.</title>
        <authorList>
            <person name="Garcia R."/>
            <person name="Popoff A."/>
            <person name="Bader C.D."/>
            <person name="Loehr J."/>
            <person name="Walesch S."/>
            <person name="Walt C."/>
            <person name="Boldt J."/>
            <person name="Bunk B."/>
            <person name="Haeckl F.J.F.P.J."/>
            <person name="Gunesch A.P."/>
            <person name="Birkelbach J."/>
            <person name="Nuebel U."/>
            <person name="Pietschmann T."/>
            <person name="Bach T."/>
            <person name="Mueller R."/>
        </authorList>
    </citation>
    <scope>NUCLEOTIDE SEQUENCE [LARGE SCALE GENOMIC DNA]</scope>
    <source>
        <strain evidence="4 5">MSr11954</strain>
    </source>
</reference>
<evidence type="ECO:0000256" key="2">
    <source>
        <dbReference type="ARBA" id="ARBA00022827"/>
    </source>
</evidence>
<dbReference type="RefSeq" id="WP_394825592.1">
    <property type="nucleotide sequence ID" value="NZ_CP089984.1"/>
</dbReference>
<dbReference type="PROSITE" id="PS51387">
    <property type="entry name" value="FAD_PCMH"/>
    <property type="match status" value="1"/>
</dbReference>
<evidence type="ECO:0000259" key="3">
    <source>
        <dbReference type="PROSITE" id="PS51387"/>
    </source>
</evidence>
<evidence type="ECO:0000313" key="5">
    <source>
        <dbReference type="Proteomes" id="UP001370348"/>
    </source>
</evidence>
<gene>
    <name evidence="4" type="ORF">LZC94_01530</name>
</gene>
<evidence type="ECO:0000313" key="4">
    <source>
        <dbReference type="EMBL" id="WXB15961.1"/>
    </source>
</evidence>
<feature type="domain" description="FAD-binding PCMH-type" evidence="3">
    <location>
        <begin position="36"/>
        <end position="215"/>
    </location>
</feature>
<evidence type="ECO:0000256" key="1">
    <source>
        <dbReference type="ARBA" id="ARBA00022630"/>
    </source>
</evidence>
<organism evidence="4 5">
    <name type="scientific">Pendulispora albinea</name>
    <dbReference type="NCBI Taxonomy" id="2741071"/>
    <lineage>
        <taxon>Bacteria</taxon>
        <taxon>Pseudomonadati</taxon>
        <taxon>Myxococcota</taxon>
        <taxon>Myxococcia</taxon>
        <taxon>Myxococcales</taxon>
        <taxon>Sorangiineae</taxon>
        <taxon>Pendulisporaceae</taxon>
        <taxon>Pendulispora</taxon>
    </lineage>
</organism>
<dbReference type="SUPFAM" id="SSF55103">
    <property type="entry name" value="FAD-linked oxidases, C-terminal domain"/>
    <property type="match status" value="1"/>
</dbReference>